<dbReference type="Proteomes" id="UP000308197">
    <property type="component" value="Unassembled WGS sequence"/>
</dbReference>
<evidence type="ECO:0000313" key="3">
    <source>
        <dbReference type="Proteomes" id="UP000308197"/>
    </source>
</evidence>
<organism evidence="2 3">
    <name type="scientific">Polyporus arcularius HHB13444</name>
    <dbReference type="NCBI Taxonomy" id="1314778"/>
    <lineage>
        <taxon>Eukaryota</taxon>
        <taxon>Fungi</taxon>
        <taxon>Dikarya</taxon>
        <taxon>Basidiomycota</taxon>
        <taxon>Agaricomycotina</taxon>
        <taxon>Agaricomycetes</taxon>
        <taxon>Polyporales</taxon>
        <taxon>Polyporaceae</taxon>
        <taxon>Polyporus</taxon>
    </lineage>
</organism>
<dbReference type="AlphaFoldDB" id="A0A5C3PMV1"/>
<evidence type="ECO:0000256" key="1">
    <source>
        <dbReference type="SAM" id="MobiDB-lite"/>
    </source>
</evidence>
<reference evidence="2 3" key="1">
    <citation type="journal article" date="2019" name="Nat. Ecol. Evol.">
        <title>Megaphylogeny resolves global patterns of mushroom evolution.</title>
        <authorList>
            <person name="Varga T."/>
            <person name="Krizsan K."/>
            <person name="Foldi C."/>
            <person name="Dima B."/>
            <person name="Sanchez-Garcia M."/>
            <person name="Sanchez-Ramirez S."/>
            <person name="Szollosi G.J."/>
            <person name="Szarkandi J.G."/>
            <person name="Papp V."/>
            <person name="Albert L."/>
            <person name="Andreopoulos W."/>
            <person name="Angelini C."/>
            <person name="Antonin V."/>
            <person name="Barry K.W."/>
            <person name="Bougher N.L."/>
            <person name="Buchanan P."/>
            <person name="Buyck B."/>
            <person name="Bense V."/>
            <person name="Catcheside P."/>
            <person name="Chovatia M."/>
            <person name="Cooper J."/>
            <person name="Damon W."/>
            <person name="Desjardin D."/>
            <person name="Finy P."/>
            <person name="Geml J."/>
            <person name="Haridas S."/>
            <person name="Hughes K."/>
            <person name="Justo A."/>
            <person name="Karasinski D."/>
            <person name="Kautmanova I."/>
            <person name="Kiss B."/>
            <person name="Kocsube S."/>
            <person name="Kotiranta H."/>
            <person name="LaButti K.M."/>
            <person name="Lechner B.E."/>
            <person name="Liimatainen K."/>
            <person name="Lipzen A."/>
            <person name="Lukacs Z."/>
            <person name="Mihaltcheva S."/>
            <person name="Morgado L.N."/>
            <person name="Niskanen T."/>
            <person name="Noordeloos M.E."/>
            <person name="Ohm R.A."/>
            <person name="Ortiz-Santana B."/>
            <person name="Ovrebo C."/>
            <person name="Racz N."/>
            <person name="Riley R."/>
            <person name="Savchenko A."/>
            <person name="Shiryaev A."/>
            <person name="Soop K."/>
            <person name="Spirin V."/>
            <person name="Szebenyi C."/>
            <person name="Tomsovsky M."/>
            <person name="Tulloss R.E."/>
            <person name="Uehling J."/>
            <person name="Grigoriev I.V."/>
            <person name="Vagvolgyi C."/>
            <person name="Papp T."/>
            <person name="Martin F.M."/>
            <person name="Miettinen O."/>
            <person name="Hibbett D.S."/>
            <person name="Nagy L.G."/>
        </authorList>
    </citation>
    <scope>NUCLEOTIDE SEQUENCE [LARGE SCALE GENOMIC DNA]</scope>
    <source>
        <strain evidence="2 3">HHB13444</strain>
    </source>
</reference>
<proteinExistence type="predicted"/>
<dbReference type="InParanoid" id="A0A5C3PMV1"/>
<keyword evidence="3" id="KW-1185">Reference proteome</keyword>
<protein>
    <submittedName>
        <fullName evidence="2">Uncharacterized protein</fullName>
    </submittedName>
</protein>
<feature type="region of interest" description="Disordered" evidence="1">
    <location>
        <begin position="1"/>
        <end position="24"/>
    </location>
</feature>
<accession>A0A5C3PMV1</accession>
<feature type="non-terminal residue" evidence="2">
    <location>
        <position position="148"/>
    </location>
</feature>
<evidence type="ECO:0000313" key="2">
    <source>
        <dbReference type="EMBL" id="TFK91104.1"/>
    </source>
</evidence>
<sequence>MEPGRPEDVSLEGYESSDSESVYEMEGNQLLESLEKLGERTYRELFRVRDARVWEEAERDLQGVRTGRAARTVREQSQKAREREKEAILLRTSTEAEMFRAYFTKPAPQRPVVLSSVTLQEKLATAVAEARRASDDVFRRKQLVGASG</sequence>
<gene>
    <name evidence="2" type="ORF">K466DRAFT_483505</name>
</gene>
<name>A0A5C3PMV1_9APHY</name>
<dbReference type="EMBL" id="ML211028">
    <property type="protein sequence ID" value="TFK91104.1"/>
    <property type="molecule type" value="Genomic_DNA"/>
</dbReference>